<gene>
    <name evidence="4" type="ORF">NIES2119_10105</name>
</gene>
<dbReference type="RefSeq" id="WP_073593345.1">
    <property type="nucleotide sequence ID" value="NZ_MRCE01000008.1"/>
</dbReference>
<dbReference type="PANTHER" id="PTHR11527">
    <property type="entry name" value="HEAT-SHOCK PROTEIN 20 FAMILY MEMBER"/>
    <property type="match status" value="1"/>
</dbReference>
<accession>A0A1U7IM57</accession>
<feature type="domain" description="SHSP" evidence="3">
    <location>
        <begin position="33"/>
        <end position="145"/>
    </location>
</feature>
<dbReference type="EMBL" id="MRCE01000008">
    <property type="protein sequence ID" value="OKH38379.1"/>
    <property type="molecule type" value="Genomic_DNA"/>
</dbReference>
<sequence length="154" mass="18009">MRLVRWQPFSEMESIRRQMDRMFDELLEINPQSKNTNWAPAIELKDEQNQLILRAEIPGVEAKDLNIEVTRESVSITGEHHAETRTEDKGFYHSELRYGKFQRLVQLPVPVENDRVKAEFKNGILTLILPKVEELRHKVFKVNLSDEQPQISGS</sequence>
<comment type="similarity">
    <text evidence="1 2">Belongs to the small heat shock protein (HSP20) family.</text>
</comment>
<protein>
    <submittedName>
        <fullName evidence="4">Molecular chaperone</fullName>
    </submittedName>
</protein>
<dbReference type="OrthoDB" id="9811615at2"/>
<dbReference type="Gene3D" id="2.60.40.790">
    <property type="match status" value="1"/>
</dbReference>
<organism evidence="4 5">
    <name type="scientific">[Phormidium ambiguum] IAM M-71</name>
    <dbReference type="NCBI Taxonomy" id="454136"/>
    <lineage>
        <taxon>Bacteria</taxon>
        <taxon>Bacillati</taxon>
        <taxon>Cyanobacteriota</taxon>
        <taxon>Cyanophyceae</taxon>
        <taxon>Oscillatoriophycideae</taxon>
        <taxon>Aerosakkonematales</taxon>
        <taxon>Aerosakkonemataceae</taxon>
        <taxon>Floridanema</taxon>
    </lineage>
</organism>
<dbReference type="SUPFAM" id="SSF49764">
    <property type="entry name" value="HSP20-like chaperones"/>
    <property type="match status" value="1"/>
</dbReference>
<evidence type="ECO:0000256" key="1">
    <source>
        <dbReference type="PROSITE-ProRule" id="PRU00285"/>
    </source>
</evidence>
<dbReference type="InterPro" id="IPR008978">
    <property type="entry name" value="HSP20-like_chaperone"/>
</dbReference>
<evidence type="ECO:0000313" key="5">
    <source>
        <dbReference type="Proteomes" id="UP000185860"/>
    </source>
</evidence>
<name>A0A1U7IM57_9CYAN</name>
<dbReference type="Proteomes" id="UP000185860">
    <property type="component" value="Unassembled WGS sequence"/>
</dbReference>
<comment type="caution">
    <text evidence="4">The sequence shown here is derived from an EMBL/GenBank/DDBJ whole genome shotgun (WGS) entry which is preliminary data.</text>
</comment>
<dbReference type="InterPro" id="IPR002068">
    <property type="entry name" value="A-crystallin/Hsp20_dom"/>
</dbReference>
<reference evidence="4 5" key="1">
    <citation type="submission" date="2016-11" db="EMBL/GenBank/DDBJ databases">
        <title>Draft Genome Sequences of Nine Cyanobacterial Strains from Diverse Habitats.</title>
        <authorList>
            <person name="Zhu T."/>
            <person name="Hou S."/>
            <person name="Lu X."/>
            <person name="Hess W.R."/>
        </authorList>
    </citation>
    <scope>NUCLEOTIDE SEQUENCE [LARGE SCALE GENOMIC DNA]</scope>
    <source>
        <strain evidence="4 5">IAM M-71</strain>
    </source>
</reference>
<dbReference type="STRING" id="454136.NIES2119_10105"/>
<evidence type="ECO:0000256" key="2">
    <source>
        <dbReference type="RuleBase" id="RU003616"/>
    </source>
</evidence>
<dbReference type="CDD" id="cd06464">
    <property type="entry name" value="ACD_sHsps-like"/>
    <property type="match status" value="1"/>
</dbReference>
<dbReference type="PROSITE" id="PS01031">
    <property type="entry name" value="SHSP"/>
    <property type="match status" value="1"/>
</dbReference>
<dbReference type="InterPro" id="IPR031107">
    <property type="entry name" value="Small_HSP"/>
</dbReference>
<evidence type="ECO:0000313" key="4">
    <source>
        <dbReference type="EMBL" id="OKH38379.1"/>
    </source>
</evidence>
<dbReference type="Pfam" id="PF00011">
    <property type="entry name" value="HSP20"/>
    <property type="match status" value="1"/>
</dbReference>
<evidence type="ECO:0000259" key="3">
    <source>
        <dbReference type="PROSITE" id="PS01031"/>
    </source>
</evidence>
<proteinExistence type="inferred from homology"/>
<dbReference type="AlphaFoldDB" id="A0A1U7IM57"/>